<dbReference type="KEGG" id="afs:AFR_08955"/>
<evidence type="ECO:0000313" key="4">
    <source>
        <dbReference type="Proteomes" id="UP000017746"/>
    </source>
</evidence>
<dbReference type="PATRIC" id="fig|1246995.3.peg.1822"/>
<dbReference type="AlphaFoldDB" id="U5VWK5"/>
<gene>
    <name evidence="3" type="ORF">AFR_08955</name>
</gene>
<evidence type="ECO:0000259" key="2">
    <source>
        <dbReference type="PROSITE" id="PS50110"/>
    </source>
</evidence>
<dbReference type="STRING" id="1246995.AFR_08955"/>
<proteinExistence type="predicted"/>
<dbReference type="PROSITE" id="PS50110">
    <property type="entry name" value="RESPONSE_REGULATORY"/>
    <property type="match status" value="1"/>
</dbReference>
<evidence type="ECO:0000256" key="1">
    <source>
        <dbReference type="PROSITE-ProRule" id="PRU00169"/>
    </source>
</evidence>
<dbReference type="EMBL" id="CP006272">
    <property type="protein sequence ID" value="AGZ40080.1"/>
    <property type="molecule type" value="Genomic_DNA"/>
</dbReference>
<dbReference type="HOGENOM" id="CLU_2748598_0_0_11"/>
<dbReference type="InterPro" id="IPR001789">
    <property type="entry name" value="Sig_transdc_resp-reg_receiver"/>
</dbReference>
<accession>U5VWK5</accession>
<reference evidence="3 4" key="1">
    <citation type="journal article" date="2014" name="J. Biotechnol.">
        <title>Complete genome sequence of the actinobacterium Actinoplanes friuliensis HAG 010964, producer of the lipopeptide antibiotic friulimycin.</title>
        <authorList>
            <person name="Ruckert C."/>
            <person name="Szczepanowski R."/>
            <person name="Albersmeier A."/>
            <person name="Goesmann A."/>
            <person name="Fischer N."/>
            <person name="Steinkamper A."/>
            <person name="Puhler A."/>
            <person name="Biener R."/>
            <person name="Schwartz D."/>
            <person name="Kalinowski J."/>
        </authorList>
    </citation>
    <scope>NUCLEOTIDE SEQUENCE [LARGE SCALE GENOMIC DNA]</scope>
    <source>
        <strain evidence="3 4">DSM 7358</strain>
    </source>
</reference>
<dbReference type="SUPFAM" id="SSF52172">
    <property type="entry name" value="CheY-like"/>
    <property type="match status" value="1"/>
</dbReference>
<feature type="domain" description="Response regulatory" evidence="2">
    <location>
        <begin position="1"/>
        <end position="68"/>
    </location>
</feature>
<dbReference type="Pfam" id="PF00072">
    <property type="entry name" value="Response_reg"/>
    <property type="match status" value="1"/>
</dbReference>
<dbReference type="Gene3D" id="3.40.50.2300">
    <property type="match status" value="1"/>
</dbReference>
<dbReference type="eggNOG" id="COG0745">
    <property type="taxonomic scope" value="Bacteria"/>
</dbReference>
<protein>
    <recommendedName>
        <fullName evidence="2">Response regulatory domain-containing protein</fullName>
    </recommendedName>
</protein>
<sequence length="70" mass="7555">MVLDVDLPGLDGFQLLSLLRQDGPGLRAVFITALWIEDVLGRIEEFAARYVAKPFTGAGLKAVVREALAA</sequence>
<feature type="modified residue" description="4-aspartylphosphate" evidence="1">
    <location>
        <position position="4"/>
    </location>
</feature>
<keyword evidence="1" id="KW-0597">Phosphoprotein</keyword>
<evidence type="ECO:0000313" key="3">
    <source>
        <dbReference type="EMBL" id="AGZ40080.1"/>
    </source>
</evidence>
<dbReference type="GO" id="GO:0000160">
    <property type="term" value="P:phosphorelay signal transduction system"/>
    <property type="evidence" value="ECO:0007669"/>
    <property type="project" value="InterPro"/>
</dbReference>
<dbReference type="InterPro" id="IPR011006">
    <property type="entry name" value="CheY-like_superfamily"/>
</dbReference>
<name>U5VWK5_9ACTN</name>
<keyword evidence="4" id="KW-1185">Reference proteome</keyword>
<organism evidence="3 4">
    <name type="scientific">Actinoplanes friuliensis DSM 7358</name>
    <dbReference type="NCBI Taxonomy" id="1246995"/>
    <lineage>
        <taxon>Bacteria</taxon>
        <taxon>Bacillati</taxon>
        <taxon>Actinomycetota</taxon>
        <taxon>Actinomycetes</taxon>
        <taxon>Micromonosporales</taxon>
        <taxon>Micromonosporaceae</taxon>
        <taxon>Actinoplanes</taxon>
    </lineage>
</organism>
<dbReference type="Proteomes" id="UP000017746">
    <property type="component" value="Chromosome"/>
</dbReference>